<keyword evidence="6 7" id="KW-0998">Cell outer membrane</keyword>
<keyword evidence="4 7" id="KW-0812">Transmembrane</keyword>
<dbReference type="InterPro" id="IPR039426">
    <property type="entry name" value="TonB-dep_rcpt-like"/>
</dbReference>
<dbReference type="NCBIfam" id="TIGR04056">
    <property type="entry name" value="OMP_RagA_SusC"/>
    <property type="match status" value="1"/>
</dbReference>
<dbReference type="Proteomes" id="UP001589774">
    <property type="component" value="Unassembled WGS sequence"/>
</dbReference>
<comment type="subcellular location">
    <subcellularLocation>
        <location evidence="1 7">Cell outer membrane</location>
        <topology evidence="1 7">Multi-pass membrane protein</topology>
    </subcellularLocation>
</comment>
<reference evidence="9 10" key="1">
    <citation type="submission" date="2024-09" db="EMBL/GenBank/DDBJ databases">
        <authorList>
            <person name="Sun Q."/>
            <person name="Mori K."/>
        </authorList>
    </citation>
    <scope>NUCLEOTIDE SEQUENCE [LARGE SCALE GENOMIC DNA]</scope>
    <source>
        <strain evidence="9 10">CCM 7765</strain>
    </source>
</reference>
<dbReference type="InterPro" id="IPR023996">
    <property type="entry name" value="TonB-dep_OMP_SusC/RagA"/>
</dbReference>
<dbReference type="SUPFAM" id="SSF49464">
    <property type="entry name" value="Carboxypeptidase regulatory domain-like"/>
    <property type="match status" value="2"/>
</dbReference>
<dbReference type="InterPro" id="IPR037066">
    <property type="entry name" value="Plug_dom_sf"/>
</dbReference>
<comment type="caution">
    <text evidence="9">The sequence shown here is derived from an EMBL/GenBank/DDBJ whole genome shotgun (WGS) entry which is preliminary data.</text>
</comment>
<evidence type="ECO:0000313" key="10">
    <source>
        <dbReference type="Proteomes" id="UP001589774"/>
    </source>
</evidence>
<evidence type="ECO:0000256" key="2">
    <source>
        <dbReference type="ARBA" id="ARBA00022448"/>
    </source>
</evidence>
<evidence type="ECO:0000256" key="1">
    <source>
        <dbReference type="ARBA" id="ARBA00004571"/>
    </source>
</evidence>
<dbReference type="PROSITE" id="PS52016">
    <property type="entry name" value="TONB_DEPENDENT_REC_3"/>
    <property type="match status" value="1"/>
</dbReference>
<organism evidence="9 10">
    <name type="scientific">Olivibacter oleidegradans</name>
    <dbReference type="NCBI Taxonomy" id="760123"/>
    <lineage>
        <taxon>Bacteria</taxon>
        <taxon>Pseudomonadati</taxon>
        <taxon>Bacteroidota</taxon>
        <taxon>Sphingobacteriia</taxon>
        <taxon>Sphingobacteriales</taxon>
        <taxon>Sphingobacteriaceae</taxon>
        <taxon>Olivibacter</taxon>
    </lineage>
</organism>
<dbReference type="InterPro" id="IPR023997">
    <property type="entry name" value="TonB-dep_OMP_SusC/RagA_CS"/>
</dbReference>
<evidence type="ECO:0000256" key="7">
    <source>
        <dbReference type="PROSITE-ProRule" id="PRU01360"/>
    </source>
</evidence>
<evidence type="ECO:0000313" key="9">
    <source>
        <dbReference type="EMBL" id="MFC0321512.1"/>
    </source>
</evidence>
<evidence type="ECO:0000256" key="5">
    <source>
        <dbReference type="ARBA" id="ARBA00023136"/>
    </source>
</evidence>
<protein>
    <submittedName>
        <fullName evidence="9">SusC/RagA family TonB-linked outer membrane protein</fullName>
    </submittedName>
</protein>
<dbReference type="NCBIfam" id="TIGR04057">
    <property type="entry name" value="SusC_RagA_signa"/>
    <property type="match status" value="1"/>
</dbReference>
<keyword evidence="5 7" id="KW-0472">Membrane</keyword>
<keyword evidence="3 7" id="KW-1134">Transmembrane beta strand</keyword>
<evidence type="ECO:0000256" key="4">
    <source>
        <dbReference type="ARBA" id="ARBA00022692"/>
    </source>
</evidence>
<sequence length="1161" mass="127543">MKRSRYTQIVFILSLILLGYYSKGATVKTTHASNKSDLLLSYQDTTMQDTTKKPVLDTIRIQGVVTDSSGKPLANVSVKPKGSRDSVLTGQDGKYVINSPAIGVLIFASSGYQTKEEPVNKMQEINIELQLIEKPVASSSQPAANVTPDTNKIANDSLRRDSTQVKPDTAKTDSTQEKITGVVRDTKGPIPGVSVTIKGKKEGVITDEQGKYSVAAPGNVVLVFSSLGYDTKEEFVNNRKVVNTTLSEEAQALKEVEVVAVGYGTMDRSKLTSSVSSIGSDQIENDVLPSVTQAIQGKAGGVQVTQKSGSPGGGLNIRVRGTTSINASSDPLYVVDGIPVNSTTNFTGGTNFNFGGGTQGINILSSINPSDVQSVEVLKDAASSSIYGARAANGVVLITTKKGQAGTSTFNFNMYEGFSEVPKERWYDMMNTAQYQDYMRDYYKYRMEMDSTVTAIPDQILANPNINTDWQDAIFRTAATRNYELSASGGSEKTQYYTSIGYMKQGGVLLNSNFNRLSARLNLDHQHSEKLRFSTSINLTRAINDRVQEENSKEGATKNGIVAPPNIPVYNPDGSYAFDEVSTSRENPVAMLELPTNNAQTFRVLANASAEYRFIPELALKTSFGTDLSFIDETFFMPPQGLRSFASQGGIGARRNTRDQLWINETTLSFDKSFGDHSINALAGFSVQESRLEFVDAQRSNFPSNDIEYISSGGVITGANSYPEEWAIASGFARVNYGFKGKYLFTANFRADGSSRFGENNRWGYFPSFAAAWRLSDEDFIKDIKAISNLKLRASWGITGNQNIGNYASYSLYTGGQNYLGLPGFIPNVLGDKNLKWETTKQWDIGLDLGLFGNRISLLADYYLKNTSDLLIGIPVLTNSGFQNRFTNFGEIQNKGFEFELSTQNLVGEFKWNTTLNMTFNRNKVVSLPVNRILGGVGELNIAQPGLPLGTFYGWKMIGVNPETGLIDFEDQNGDPTTPTNPDDRQIIGDPNPDFFGGITNTFQYKNFDLSIMGQFSYGNDVFNYNLATGLEGYNASSNGFTDWTRRWRNPGDITDVPRPSPGDLNNGAISDRFVQDGSFFRLRNITLGYTFPTKMIENINLSRLRVYVTVQNAYVFTNYRGYDPEVGSSHGGANTGLIYGYDYGSYPQPRIFTAGVNLTF</sequence>
<keyword evidence="2 7" id="KW-0813">Transport</keyword>
<evidence type="ECO:0000259" key="8">
    <source>
        <dbReference type="Pfam" id="PF07715"/>
    </source>
</evidence>
<dbReference type="EMBL" id="JBHLWO010000007">
    <property type="protein sequence ID" value="MFC0321512.1"/>
    <property type="molecule type" value="Genomic_DNA"/>
</dbReference>
<dbReference type="Gene3D" id="2.40.170.20">
    <property type="entry name" value="TonB-dependent receptor, beta-barrel domain"/>
    <property type="match status" value="1"/>
</dbReference>
<dbReference type="Gene3D" id="2.60.40.1120">
    <property type="entry name" value="Carboxypeptidase-like, regulatory domain"/>
    <property type="match status" value="2"/>
</dbReference>
<gene>
    <name evidence="9" type="ORF">ACFFI0_24555</name>
</gene>
<proteinExistence type="inferred from homology"/>
<evidence type="ECO:0000256" key="6">
    <source>
        <dbReference type="ARBA" id="ARBA00023237"/>
    </source>
</evidence>
<comment type="similarity">
    <text evidence="7">Belongs to the TonB-dependent receptor family.</text>
</comment>
<dbReference type="SUPFAM" id="SSF56935">
    <property type="entry name" value="Porins"/>
    <property type="match status" value="1"/>
</dbReference>
<dbReference type="InterPro" id="IPR008969">
    <property type="entry name" value="CarboxyPept-like_regulatory"/>
</dbReference>
<feature type="domain" description="TonB-dependent receptor plug" evidence="8">
    <location>
        <begin position="269"/>
        <end position="395"/>
    </location>
</feature>
<dbReference type="InterPro" id="IPR036942">
    <property type="entry name" value="Beta-barrel_TonB_sf"/>
</dbReference>
<dbReference type="RefSeq" id="WP_130856870.1">
    <property type="nucleotide sequence ID" value="NZ_JBHLWO010000007.1"/>
</dbReference>
<dbReference type="Gene3D" id="2.170.130.10">
    <property type="entry name" value="TonB-dependent receptor, plug domain"/>
    <property type="match status" value="1"/>
</dbReference>
<name>A0ABV6HRJ4_9SPHI</name>
<accession>A0ABV6HRJ4</accession>
<dbReference type="Pfam" id="PF07715">
    <property type="entry name" value="Plug"/>
    <property type="match status" value="1"/>
</dbReference>
<evidence type="ECO:0000256" key="3">
    <source>
        <dbReference type="ARBA" id="ARBA00022452"/>
    </source>
</evidence>
<keyword evidence="10" id="KW-1185">Reference proteome</keyword>
<dbReference type="InterPro" id="IPR012910">
    <property type="entry name" value="Plug_dom"/>
</dbReference>
<dbReference type="Pfam" id="PF13715">
    <property type="entry name" value="CarbopepD_reg_2"/>
    <property type="match status" value="2"/>
</dbReference>